<dbReference type="PANTHER" id="PTHR13505">
    <property type="entry name" value="TRANSMEMBRANE PROTEIN 208"/>
    <property type="match status" value="1"/>
</dbReference>
<feature type="compositionally biased region" description="Basic and acidic residues" evidence="7">
    <location>
        <begin position="239"/>
        <end position="253"/>
    </location>
</feature>
<keyword evidence="4" id="KW-0256">Endoplasmic reticulum</keyword>
<dbReference type="Proteomes" id="UP001634007">
    <property type="component" value="Unassembled WGS sequence"/>
</dbReference>
<comment type="similarity">
    <text evidence="2">Belongs to the TMEM208 family.</text>
</comment>
<name>A0ABD3JMA1_EUCGL</name>
<evidence type="ECO:0000256" key="7">
    <source>
        <dbReference type="SAM" id="MobiDB-lite"/>
    </source>
</evidence>
<evidence type="ECO:0000256" key="1">
    <source>
        <dbReference type="ARBA" id="ARBA00004477"/>
    </source>
</evidence>
<keyword evidence="3" id="KW-0812">Transmembrane</keyword>
<dbReference type="AlphaFoldDB" id="A0ABD3JMA1"/>
<evidence type="ECO:0000256" key="4">
    <source>
        <dbReference type="ARBA" id="ARBA00022824"/>
    </source>
</evidence>
<keyword evidence="5" id="KW-1133">Transmembrane helix</keyword>
<gene>
    <name evidence="8" type="ORF">ACJRO7_029814</name>
</gene>
<comment type="subcellular location">
    <subcellularLocation>
        <location evidence="1">Endoplasmic reticulum membrane</location>
        <topology evidence="1">Multi-pass membrane protein</topology>
    </subcellularLocation>
</comment>
<feature type="compositionally biased region" description="Basic residues" evidence="7">
    <location>
        <begin position="254"/>
        <end position="264"/>
    </location>
</feature>
<keyword evidence="6" id="KW-0472">Membrane</keyword>
<organism evidence="8 9">
    <name type="scientific">Eucalyptus globulus</name>
    <name type="common">Tasmanian blue gum</name>
    <dbReference type="NCBI Taxonomy" id="34317"/>
    <lineage>
        <taxon>Eukaryota</taxon>
        <taxon>Viridiplantae</taxon>
        <taxon>Streptophyta</taxon>
        <taxon>Embryophyta</taxon>
        <taxon>Tracheophyta</taxon>
        <taxon>Spermatophyta</taxon>
        <taxon>Magnoliopsida</taxon>
        <taxon>eudicotyledons</taxon>
        <taxon>Gunneridae</taxon>
        <taxon>Pentapetalae</taxon>
        <taxon>rosids</taxon>
        <taxon>malvids</taxon>
        <taxon>Myrtales</taxon>
        <taxon>Myrtaceae</taxon>
        <taxon>Myrtoideae</taxon>
        <taxon>Eucalypteae</taxon>
        <taxon>Eucalyptus</taxon>
    </lineage>
</organism>
<accession>A0ABD3JMA1</accession>
<dbReference type="EMBL" id="JBJKBG010000008">
    <property type="protein sequence ID" value="KAL3724710.1"/>
    <property type="molecule type" value="Genomic_DNA"/>
</dbReference>
<sequence length="264" mass="29971">MEIYSKWYLEIAEICDGKDILKVYMYPASNSCMDFGKLSVCERTFSVMSTSSGLLAIGCDNFFLRLSYAISLLHEMRRRIGTRTIGLPILILEGIWKTQEEEEMEANPYGQGFLEGIELVIYILLRMLIFHSSFTWKHWVGLLVTSASYAVPYLQLAKMAQPTYAADGELLDGGFNMSTGGVCGYLHDVIFITSFVQVASIISGKFWYTYLVIPAFGAYKSFGFVKGFLPTGSEDALEDDKTRKKREKMEKRTSRTKFVKTRAR</sequence>
<protein>
    <recommendedName>
        <fullName evidence="10">Transmembrane protein</fullName>
    </recommendedName>
</protein>
<evidence type="ECO:0000256" key="3">
    <source>
        <dbReference type="ARBA" id="ARBA00022692"/>
    </source>
</evidence>
<reference evidence="8 9" key="1">
    <citation type="submission" date="2024-11" db="EMBL/GenBank/DDBJ databases">
        <title>Chromosome-level genome assembly of Eucalyptus globulus Labill. provides insights into its genome evolution.</title>
        <authorList>
            <person name="Li X."/>
        </authorList>
    </citation>
    <scope>NUCLEOTIDE SEQUENCE [LARGE SCALE GENOMIC DNA]</scope>
    <source>
        <strain evidence="8">CL2024</strain>
        <tissue evidence="8">Fresh tender leaves</tissue>
    </source>
</reference>
<proteinExistence type="inferred from homology"/>
<evidence type="ECO:0008006" key="10">
    <source>
        <dbReference type="Google" id="ProtNLM"/>
    </source>
</evidence>
<feature type="region of interest" description="Disordered" evidence="7">
    <location>
        <begin position="233"/>
        <end position="264"/>
    </location>
</feature>
<evidence type="ECO:0000256" key="6">
    <source>
        <dbReference type="ARBA" id="ARBA00023136"/>
    </source>
</evidence>
<evidence type="ECO:0000256" key="2">
    <source>
        <dbReference type="ARBA" id="ARBA00009950"/>
    </source>
</evidence>
<dbReference type="Pfam" id="PF05620">
    <property type="entry name" value="TMEM208_SND2"/>
    <property type="match status" value="1"/>
</dbReference>
<evidence type="ECO:0000313" key="8">
    <source>
        <dbReference type="EMBL" id="KAL3724710.1"/>
    </source>
</evidence>
<evidence type="ECO:0000313" key="9">
    <source>
        <dbReference type="Proteomes" id="UP001634007"/>
    </source>
</evidence>
<keyword evidence="9" id="KW-1185">Reference proteome</keyword>
<dbReference type="PANTHER" id="PTHR13505:SF7">
    <property type="entry name" value="TRANSMEMBRANE PROTEIN 208"/>
    <property type="match status" value="1"/>
</dbReference>
<evidence type="ECO:0000256" key="5">
    <source>
        <dbReference type="ARBA" id="ARBA00022989"/>
    </source>
</evidence>
<dbReference type="GO" id="GO:0005789">
    <property type="term" value="C:endoplasmic reticulum membrane"/>
    <property type="evidence" value="ECO:0007669"/>
    <property type="project" value="UniProtKB-SubCell"/>
</dbReference>
<dbReference type="InterPro" id="IPR008506">
    <property type="entry name" value="SND2/TMEM208"/>
</dbReference>
<comment type="caution">
    <text evidence="8">The sequence shown here is derived from an EMBL/GenBank/DDBJ whole genome shotgun (WGS) entry which is preliminary data.</text>
</comment>